<dbReference type="InterPro" id="IPR036477">
    <property type="entry name" value="Formyl_transf_N_sf"/>
</dbReference>
<dbReference type="Proteomes" id="UP000548476">
    <property type="component" value="Unassembled WGS sequence"/>
</dbReference>
<dbReference type="Pfam" id="PF00378">
    <property type="entry name" value="ECH_1"/>
    <property type="match status" value="1"/>
</dbReference>
<organism evidence="2 3">
    <name type="scientific">Phytomonospora endophytica</name>
    <dbReference type="NCBI Taxonomy" id="714109"/>
    <lineage>
        <taxon>Bacteria</taxon>
        <taxon>Bacillati</taxon>
        <taxon>Actinomycetota</taxon>
        <taxon>Actinomycetes</taxon>
        <taxon>Micromonosporales</taxon>
        <taxon>Micromonosporaceae</taxon>
        <taxon>Phytomonospora</taxon>
    </lineage>
</organism>
<dbReference type="Gene3D" id="3.40.50.12230">
    <property type="match status" value="1"/>
</dbReference>
<evidence type="ECO:0000313" key="2">
    <source>
        <dbReference type="EMBL" id="MBB6035735.1"/>
    </source>
</evidence>
<dbReference type="SUPFAM" id="SSF50486">
    <property type="entry name" value="FMT C-terminal domain-like"/>
    <property type="match status" value="1"/>
</dbReference>
<protein>
    <submittedName>
        <fullName evidence="2">Putative two-component system hydrogenase maturation factor HypX/HoxX</fullName>
    </submittedName>
</protein>
<dbReference type="GO" id="GO:0003824">
    <property type="term" value="F:catalytic activity"/>
    <property type="evidence" value="ECO:0007669"/>
    <property type="project" value="InterPro"/>
</dbReference>
<dbReference type="PANTHER" id="PTHR43388">
    <property type="entry name" value="HYDROGENASE MATURATION FACTOR HOXX"/>
    <property type="match status" value="1"/>
</dbReference>
<dbReference type="InterPro" id="IPR005793">
    <property type="entry name" value="Formyl_trans_C"/>
</dbReference>
<feature type="domain" description="Formyl transferase C-terminal" evidence="1">
    <location>
        <begin position="178"/>
        <end position="264"/>
    </location>
</feature>
<accession>A0A841FIV8</accession>
<dbReference type="Gene3D" id="3.90.226.10">
    <property type="entry name" value="2-enoyl-CoA Hydratase, Chain A, domain 1"/>
    <property type="match status" value="1"/>
</dbReference>
<dbReference type="CDD" id="cd08650">
    <property type="entry name" value="FMT_core_HypX_N"/>
    <property type="match status" value="1"/>
</dbReference>
<dbReference type="InterPro" id="IPR001753">
    <property type="entry name" value="Enoyl-CoA_hydra/iso"/>
</dbReference>
<dbReference type="AlphaFoldDB" id="A0A841FIV8"/>
<keyword evidence="3" id="KW-1185">Reference proteome</keyword>
<dbReference type="InterPro" id="IPR029045">
    <property type="entry name" value="ClpP/crotonase-like_dom_sf"/>
</dbReference>
<evidence type="ECO:0000259" key="1">
    <source>
        <dbReference type="Pfam" id="PF02911"/>
    </source>
</evidence>
<dbReference type="SUPFAM" id="SSF52096">
    <property type="entry name" value="ClpP/crotonase"/>
    <property type="match status" value="1"/>
</dbReference>
<dbReference type="InterPro" id="IPR011034">
    <property type="entry name" value="Formyl_transferase-like_C_sf"/>
</dbReference>
<dbReference type="RefSeq" id="WP_184788586.1">
    <property type="nucleotide sequence ID" value="NZ_BONT01000075.1"/>
</dbReference>
<dbReference type="EMBL" id="JACHGT010000007">
    <property type="protein sequence ID" value="MBB6035735.1"/>
    <property type="molecule type" value="Genomic_DNA"/>
</dbReference>
<evidence type="ECO:0000313" key="3">
    <source>
        <dbReference type="Proteomes" id="UP000548476"/>
    </source>
</evidence>
<comment type="caution">
    <text evidence="2">The sequence shown here is derived from an EMBL/GenBank/DDBJ whole genome shotgun (WGS) entry which is preliminary data.</text>
</comment>
<dbReference type="CDD" id="cd06558">
    <property type="entry name" value="crotonase-like"/>
    <property type="match status" value="1"/>
</dbReference>
<dbReference type="InterPro" id="IPR047180">
    <property type="entry name" value="HoxX-like"/>
</dbReference>
<sequence length="554" mass="59536">MHILLLVSAFNGLSQRAWTALCAEGHEVDIALADIDAEAIADTVTDLAPDLIICPFLKHRVPEKVWRAWPTVIIHPGPVGDRGPSSLDYAITDAEPRWGVTALQAVEEMDAGPIWATRTFGMPPIPVPKSALYNGPVADAAMECIAEVVEKALDPDFTPVPQEEAPRAVPHATTRPLLKRDERLFDWSQPASEIVRRIAASDSTPGVRTELGGLIVHAYDAHLGGKVESAAPPGTIVGKYEDAVAVAAGDDRAVWIGRLKHPRKEGGNGVKLSAAAVLGHVSAPHVEAPLSLREVEYERIGPVGLLTVRSHNGAMGTIQCRRILDALDYALDQDTSVLVFKGTPEFFSNGIDLNAIEAAEDPAKEAWENINAINDVCTALVTDTGQLTIAAYTASAGAGGAMLGLAADVALARDGVVLNPYYDIGLFGSELHTYTLPRRVGVELAGQLLDDKQPVDANAALHLGLVDGVGPRDPAAFDEWLIEQAELYASPENWRQTYEAKLRFLTNSRPPAYYAARELAEMAQDIFDDRSGFRAARHAFVSKQPLQAAHAARV</sequence>
<reference evidence="2 3" key="1">
    <citation type="submission" date="2020-08" db="EMBL/GenBank/DDBJ databases">
        <title>Genomic Encyclopedia of Type Strains, Phase IV (KMG-IV): sequencing the most valuable type-strain genomes for metagenomic binning, comparative biology and taxonomic classification.</title>
        <authorList>
            <person name="Goeker M."/>
        </authorList>
    </citation>
    <scope>NUCLEOTIDE SEQUENCE [LARGE SCALE GENOMIC DNA]</scope>
    <source>
        <strain evidence="2 3">YIM 65646</strain>
    </source>
</reference>
<dbReference type="PANTHER" id="PTHR43388:SF1">
    <property type="entry name" value="HYDROGENASE MATURATION FACTOR HOXX"/>
    <property type="match status" value="1"/>
</dbReference>
<dbReference type="SUPFAM" id="SSF53328">
    <property type="entry name" value="Formyltransferase"/>
    <property type="match status" value="1"/>
</dbReference>
<gene>
    <name evidence="2" type="ORF">HNR73_003599</name>
</gene>
<proteinExistence type="predicted"/>
<dbReference type="Pfam" id="PF02911">
    <property type="entry name" value="Formyl_trans_C"/>
    <property type="match status" value="1"/>
</dbReference>
<name>A0A841FIV8_9ACTN</name>